<evidence type="ECO:0000313" key="4">
    <source>
        <dbReference type="Proteomes" id="UP001524642"/>
    </source>
</evidence>
<dbReference type="InterPro" id="IPR059106">
    <property type="entry name" value="WHD_MalT"/>
</dbReference>
<dbReference type="Pfam" id="PF25873">
    <property type="entry name" value="WHD_MalT"/>
    <property type="match status" value="1"/>
</dbReference>
<name>A0ABT1X379_9PROT</name>
<comment type="caution">
    <text evidence="3">The sequence shown here is derived from an EMBL/GenBank/DDBJ whole genome shotgun (WGS) entry which is preliminary data.</text>
</comment>
<evidence type="ECO:0000259" key="2">
    <source>
        <dbReference type="Pfam" id="PF25873"/>
    </source>
</evidence>
<organism evidence="3 4">
    <name type="scientific">Roseomonas populi</name>
    <dbReference type="NCBI Taxonomy" id="3121582"/>
    <lineage>
        <taxon>Bacteria</taxon>
        <taxon>Pseudomonadati</taxon>
        <taxon>Pseudomonadota</taxon>
        <taxon>Alphaproteobacteria</taxon>
        <taxon>Acetobacterales</taxon>
        <taxon>Roseomonadaceae</taxon>
        <taxon>Roseomonas</taxon>
    </lineage>
</organism>
<dbReference type="RefSeq" id="WP_257716225.1">
    <property type="nucleotide sequence ID" value="NZ_JANJOU010000008.1"/>
</dbReference>
<reference evidence="3 4" key="1">
    <citation type="submission" date="2022-06" db="EMBL/GenBank/DDBJ databases">
        <title>Roseomonas CN29.</title>
        <authorList>
            <person name="Cheng Y."/>
            <person name="He X."/>
        </authorList>
    </citation>
    <scope>NUCLEOTIDE SEQUENCE [LARGE SCALE GENOMIC DNA]</scope>
    <source>
        <strain evidence="3 4">CN29</strain>
    </source>
</reference>
<feature type="region of interest" description="Disordered" evidence="1">
    <location>
        <begin position="171"/>
        <end position="192"/>
    </location>
</feature>
<gene>
    <name evidence="3" type="ORF">NRP21_10870</name>
</gene>
<dbReference type="Proteomes" id="UP001524642">
    <property type="component" value="Unassembled WGS sequence"/>
</dbReference>
<evidence type="ECO:0000256" key="1">
    <source>
        <dbReference type="SAM" id="MobiDB-lite"/>
    </source>
</evidence>
<dbReference type="EMBL" id="JANJOU010000008">
    <property type="protein sequence ID" value="MCR0982552.1"/>
    <property type="molecule type" value="Genomic_DNA"/>
</dbReference>
<feature type="domain" description="MalT-like winged helix" evidence="2">
    <location>
        <begin position="20"/>
        <end position="101"/>
    </location>
</feature>
<proteinExistence type="predicted"/>
<accession>A0ABT1X379</accession>
<evidence type="ECO:0000313" key="3">
    <source>
        <dbReference type="EMBL" id="MCR0982552.1"/>
    </source>
</evidence>
<sequence>MAGARAIGGETRLLFDYFREEVLDGLPDETRTFLLHVALPGRICAPLCDALTGEAGSQARLEALLREGLFLQPLDDDRRWFRLHPLFLEFMRRLLKDEAPALASRLAKRAAAWFHAEGLDLEAGQHAFHSGDARRAYRLLEQVCRDVSASSHSITDLVTPAATRRWWPSRTSFSPSAGSSATAGSSGWWRSC</sequence>
<keyword evidence="4" id="KW-1185">Reference proteome</keyword>
<protein>
    <recommendedName>
        <fullName evidence="2">MalT-like winged helix domain-containing protein</fullName>
    </recommendedName>
</protein>